<protein>
    <recommendedName>
        <fullName evidence="4">YD repeat-containing protein</fullName>
    </recommendedName>
</protein>
<feature type="chain" id="PRO_5011657960" description="YD repeat-containing protein" evidence="1">
    <location>
        <begin position="22"/>
        <end position="572"/>
    </location>
</feature>
<dbReference type="OrthoDB" id="9814627at2"/>
<organism evidence="2 3">
    <name type="scientific">Chryseobacterium wanjuense</name>
    <dbReference type="NCBI Taxonomy" id="356305"/>
    <lineage>
        <taxon>Bacteria</taxon>
        <taxon>Pseudomonadati</taxon>
        <taxon>Bacteroidota</taxon>
        <taxon>Flavobacteriia</taxon>
        <taxon>Flavobacteriales</taxon>
        <taxon>Weeksellaceae</taxon>
        <taxon>Chryseobacterium group</taxon>
        <taxon>Chryseobacterium</taxon>
    </lineage>
</organism>
<dbReference type="AlphaFoldDB" id="A0A1I0MK38"/>
<evidence type="ECO:0000313" key="2">
    <source>
        <dbReference type="EMBL" id="SEV88186.1"/>
    </source>
</evidence>
<accession>A0A1I0MK38</accession>
<keyword evidence="1" id="KW-0732">Signal</keyword>
<dbReference type="RefSeq" id="WP_089789862.1">
    <property type="nucleotide sequence ID" value="NZ_FOIU01000001.1"/>
</dbReference>
<dbReference type="EMBL" id="FOIU01000001">
    <property type="protein sequence ID" value="SEV88186.1"/>
    <property type="molecule type" value="Genomic_DNA"/>
</dbReference>
<sequence length="572" mass="65262">MKKNIILSFVLGLTFFSIIQAQNDQNKYSEYYFKNLPNSPSTATFLRYGDIQNSEYTGTNSPQIPLLTAESGTIKIPLILKYISGNGVKVTQEAGSTGLGWDISLPSITQSILGGYSDFGTEKKYLADFTKSANPFNNYFPHSVQPLPAGFVSQPTKDAYSYYKTIDGFLPLNGNFEDLNNSFQADTDTSPDIFTCNLFGEKLEFIISNYPTNFVTTFTPTFYCLNKKGYKISYNSNSYFTIIDPTGTKFYFSRVEDVRTLTSVSKNYFITKITDINNNDINFTYNEYSNVKNLVSIGQKLNYTYGNQTYHYNSLPLSNSQNFTWIGEFDEQYPGSAMNPFRSSQSVGFMTPPLINWSTTQNYLLINNISGNFGKINFYYSDRVDFPTQKLDKIEEQNNLNQIVKTVNFNYDYFNSQNSITIDQPYQIYSQDRLKKRLKLLSITINNDTPYIFGYNETLLPSKNSMGVDYWGYSNGGFSNKTLFLNPTDFNYPTAIPLDNNYNNNFKQADINYTQSAVLTKIIYPTKGSSLFEYELNSANNLFNQYDYSKLTVGNGLRLKSQTNKDSNDQFI</sequence>
<dbReference type="Proteomes" id="UP000199469">
    <property type="component" value="Unassembled WGS sequence"/>
</dbReference>
<reference evidence="3" key="1">
    <citation type="submission" date="2016-10" db="EMBL/GenBank/DDBJ databases">
        <authorList>
            <person name="Varghese N."/>
            <person name="Submissions S."/>
        </authorList>
    </citation>
    <scope>NUCLEOTIDE SEQUENCE [LARGE SCALE GENOMIC DNA]</scope>
    <source>
        <strain evidence="3">DSM 17724</strain>
    </source>
</reference>
<name>A0A1I0MK38_9FLAO</name>
<evidence type="ECO:0000313" key="3">
    <source>
        <dbReference type="Proteomes" id="UP000199469"/>
    </source>
</evidence>
<dbReference type="STRING" id="356305.SAMN05421841_0001"/>
<proteinExistence type="predicted"/>
<feature type="signal peptide" evidence="1">
    <location>
        <begin position="1"/>
        <end position="21"/>
    </location>
</feature>
<evidence type="ECO:0008006" key="4">
    <source>
        <dbReference type="Google" id="ProtNLM"/>
    </source>
</evidence>
<evidence type="ECO:0000256" key="1">
    <source>
        <dbReference type="SAM" id="SignalP"/>
    </source>
</evidence>
<gene>
    <name evidence="2" type="ORF">SAMN05421841_0001</name>
</gene>
<keyword evidence="3" id="KW-1185">Reference proteome</keyword>